<dbReference type="GeneID" id="106468700"/>
<evidence type="ECO:0000313" key="3">
    <source>
        <dbReference type="Proteomes" id="UP000694941"/>
    </source>
</evidence>
<feature type="compositionally biased region" description="Basic and acidic residues" evidence="1">
    <location>
        <begin position="64"/>
        <end position="74"/>
    </location>
</feature>
<feature type="region of interest" description="Disordered" evidence="1">
    <location>
        <begin position="30"/>
        <end position="117"/>
    </location>
</feature>
<dbReference type="Proteomes" id="UP000694941">
    <property type="component" value="Unplaced"/>
</dbReference>
<gene>
    <name evidence="4" type="primary">LOC106468700</name>
</gene>
<proteinExistence type="predicted"/>
<accession>A0ABM1BLT8</accession>
<reference evidence="4" key="1">
    <citation type="submission" date="2025-08" db="UniProtKB">
        <authorList>
            <consortium name="RefSeq"/>
        </authorList>
    </citation>
    <scope>IDENTIFICATION</scope>
    <source>
        <tissue evidence="4">Muscle</tissue>
    </source>
</reference>
<protein>
    <submittedName>
        <fullName evidence="4">Uncharacterized protein LOC106468700 isoform X1</fullName>
    </submittedName>
</protein>
<evidence type="ECO:0000313" key="4">
    <source>
        <dbReference type="RefSeq" id="XP_013784591.1"/>
    </source>
</evidence>
<keyword evidence="2" id="KW-0732">Signal</keyword>
<feature type="compositionally biased region" description="Polar residues" evidence="1">
    <location>
        <begin position="51"/>
        <end position="62"/>
    </location>
</feature>
<dbReference type="RefSeq" id="XP_013784591.1">
    <property type="nucleotide sequence ID" value="XM_013929137.2"/>
</dbReference>
<organism evidence="3 4">
    <name type="scientific">Limulus polyphemus</name>
    <name type="common">Atlantic horseshoe crab</name>
    <dbReference type="NCBI Taxonomy" id="6850"/>
    <lineage>
        <taxon>Eukaryota</taxon>
        <taxon>Metazoa</taxon>
        <taxon>Ecdysozoa</taxon>
        <taxon>Arthropoda</taxon>
        <taxon>Chelicerata</taxon>
        <taxon>Merostomata</taxon>
        <taxon>Xiphosura</taxon>
        <taxon>Limulidae</taxon>
        <taxon>Limulus</taxon>
    </lineage>
</organism>
<feature type="signal peptide" evidence="2">
    <location>
        <begin position="1"/>
        <end position="21"/>
    </location>
</feature>
<feature type="chain" id="PRO_5046258022" evidence="2">
    <location>
        <begin position="22"/>
        <end position="369"/>
    </location>
</feature>
<sequence>MKLRLAGSTLLVFWFVFVATAAPNIQENKTVAEKSNSSETKEKRSEENIMFGNQQNKPSATTDDFPKNSNKDGSESTDGEETSTSSTEEQTDKRSDEEKLLSEDEQDEKYNSNKNLDVFGYLDTPSVLSVTNPYGGEPYGPEPDRTSGPLLGTDVYDEYSQYRPYDYRDAIYRRKRSYMRKRSLRDNMEEMLDVARRFPRRAMRLKRHTDVAQILKWLDALNQEKQYEQVPYQEQHPLTANEEENSEMAYSPDSGPLPAFYSGSYAYNTPDTDEEVIEPEIMWKNPYREISMARRSYPYPTDYRYFMLPSQKRSSPPSSFDDDGQWDQISKQLYDNGNSKDLERLYVLANLLSDEDSEREFRYRRSAYV</sequence>
<evidence type="ECO:0000256" key="1">
    <source>
        <dbReference type="SAM" id="MobiDB-lite"/>
    </source>
</evidence>
<name>A0ABM1BLT8_LIMPO</name>
<feature type="compositionally biased region" description="Basic and acidic residues" evidence="1">
    <location>
        <begin position="90"/>
        <end position="102"/>
    </location>
</feature>
<evidence type="ECO:0000256" key="2">
    <source>
        <dbReference type="SAM" id="SignalP"/>
    </source>
</evidence>
<keyword evidence="3" id="KW-1185">Reference proteome</keyword>